<organism evidence="2 3">
    <name type="scientific">Forsythia ovata</name>
    <dbReference type="NCBI Taxonomy" id="205694"/>
    <lineage>
        <taxon>Eukaryota</taxon>
        <taxon>Viridiplantae</taxon>
        <taxon>Streptophyta</taxon>
        <taxon>Embryophyta</taxon>
        <taxon>Tracheophyta</taxon>
        <taxon>Spermatophyta</taxon>
        <taxon>Magnoliopsida</taxon>
        <taxon>eudicotyledons</taxon>
        <taxon>Gunneridae</taxon>
        <taxon>Pentapetalae</taxon>
        <taxon>asterids</taxon>
        <taxon>lamiids</taxon>
        <taxon>Lamiales</taxon>
        <taxon>Oleaceae</taxon>
        <taxon>Forsythieae</taxon>
        <taxon>Forsythia</taxon>
    </lineage>
</organism>
<evidence type="ECO:0000256" key="1">
    <source>
        <dbReference type="SAM" id="MobiDB-lite"/>
    </source>
</evidence>
<protein>
    <submittedName>
        <fullName evidence="2">Uncharacterized protein</fullName>
    </submittedName>
</protein>
<evidence type="ECO:0000313" key="3">
    <source>
        <dbReference type="Proteomes" id="UP001604277"/>
    </source>
</evidence>
<dbReference type="Proteomes" id="UP001604277">
    <property type="component" value="Unassembled WGS sequence"/>
</dbReference>
<dbReference type="EMBL" id="JBFOLJ010000003">
    <property type="protein sequence ID" value="KAL2548543.1"/>
    <property type="molecule type" value="Genomic_DNA"/>
</dbReference>
<feature type="region of interest" description="Disordered" evidence="1">
    <location>
        <begin position="1"/>
        <end position="21"/>
    </location>
</feature>
<reference evidence="3" key="1">
    <citation type="submission" date="2024-07" db="EMBL/GenBank/DDBJ databases">
        <title>Two chromosome-level genome assemblies of Korean endemic species Abeliophyllum distichum and Forsythia ovata (Oleaceae).</title>
        <authorList>
            <person name="Jang H."/>
        </authorList>
    </citation>
    <scope>NUCLEOTIDE SEQUENCE [LARGE SCALE GENOMIC DNA]</scope>
</reference>
<proteinExistence type="predicted"/>
<accession>A0ABD1WID3</accession>
<evidence type="ECO:0000313" key="2">
    <source>
        <dbReference type="EMBL" id="KAL2548543.1"/>
    </source>
</evidence>
<comment type="caution">
    <text evidence="2">The sequence shown here is derived from an EMBL/GenBank/DDBJ whole genome shotgun (WGS) entry which is preliminary data.</text>
</comment>
<sequence>MHHHSSRPPPPPQQTQSTWLQTSVTSQHSASLFFSHLQVLVFLNPPPAAASVSFLHLQVLVFLNPPPVSHPPPRCRQPTAILTANPRSEPTPANPPISLCLSSKFINVRPPTTYLRFRFPASISTSSSDGVSFSTQLSQPLLLALSVSPSPPRRKQPTAFLTRTNSGEPTHFPLLIFQIYQCPATNCLSSTFVFISVGTNGRKRNGGLGVWGGEKLGA</sequence>
<keyword evidence="3" id="KW-1185">Reference proteome</keyword>
<name>A0ABD1WID3_9LAMI</name>
<gene>
    <name evidence="2" type="ORF">Fot_10073</name>
</gene>
<dbReference type="AlphaFoldDB" id="A0ABD1WID3"/>